<dbReference type="AlphaFoldDB" id="A0A0E9XJS2"/>
<organism evidence="1">
    <name type="scientific">Anguilla anguilla</name>
    <name type="common">European freshwater eel</name>
    <name type="synonym">Muraena anguilla</name>
    <dbReference type="NCBI Taxonomy" id="7936"/>
    <lineage>
        <taxon>Eukaryota</taxon>
        <taxon>Metazoa</taxon>
        <taxon>Chordata</taxon>
        <taxon>Craniata</taxon>
        <taxon>Vertebrata</taxon>
        <taxon>Euteleostomi</taxon>
        <taxon>Actinopterygii</taxon>
        <taxon>Neopterygii</taxon>
        <taxon>Teleostei</taxon>
        <taxon>Anguilliformes</taxon>
        <taxon>Anguillidae</taxon>
        <taxon>Anguilla</taxon>
    </lineage>
</organism>
<reference evidence="1" key="2">
    <citation type="journal article" date="2015" name="Fish Shellfish Immunol.">
        <title>Early steps in the European eel (Anguilla anguilla)-Vibrio vulnificus interaction in the gills: Role of the RtxA13 toxin.</title>
        <authorList>
            <person name="Callol A."/>
            <person name="Pajuelo D."/>
            <person name="Ebbesson L."/>
            <person name="Teles M."/>
            <person name="MacKenzie S."/>
            <person name="Amaro C."/>
        </authorList>
    </citation>
    <scope>NUCLEOTIDE SEQUENCE</scope>
</reference>
<name>A0A0E9XJS2_ANGAN</name>
<proteinExistence type="predicted"/>
<accession>A0A0E9XJS2</accession>
<dbReference type="EMBL" id="GBXM01005678">
    <property type="protein sequence ID" value="JAI02900.1"/>
    <property type="molecule type" value="Transcribed_RNA"/>
</dbReference>
<evidence type="ECO:0000313" key="1">
    <source>
        <dbReference type="EMBL" id="JAI02900.1"/>
    </source>
</evidence>
<protein>
    <submittedName>
        <fullName evidence="1">Uncharacterized protein</fullName>
    </submittedName>
</protein>
<sequence length="46" mass="5259">MLLHSIPMTFLAPAFAANMHRMPVPLPTSSTTLSLNRCLLWNMEFR</sequence>
<reference evidence="1" key="1">
    <citation type="submission" date="2014-11" db="EMBL/GenBank/DDBJ databases">
        <authorList>
            <person name="Amaro Gonzalez C."/>
        </authorList>
    </citation>
    <scope>NUCLEOTIDE SEQUENCE</scope>
</reference>